<dbReference type="SMART" id="SM00238">
    <property type="entry name" value="BIR"/>
    <property type="match status" value="1"/>
</dbReference>
<dbReference type="EMBL" id="JAKMXF010000327">
    <property type="protein sequence ID" value="KAI6648667.1"/>
    <property type="molecule type" value="Genomic_DNA"/>
</dbReference>
<dbReference type="SUPFAM" id="SSF57924">
    <property type="entry name" value="Inhibitor of apoptosis (IAP) repeat"/>
    <property type="match status" value="1"/>
</dbReference>
<dbReference type="Proteomes" id="UP001165289">
    <property type="component" value="Unassembled WGS sequence"/>
</dbReference>
<evidence type="ECO:0000313" key="4">
    <source>
        <dbReference type="Proteomes" id="UP001165289"/>
    </source>
</evidence>
<keyword evidence="2" id="KW-0862">Zinc</keyword>
<dbReference type="PANTHER" id="PTHR46771:SF5">
    <property type="entry name" value="DETERIN"/>
    <property type="match status" value="1"/>
</dbReference>
<dbReference type="Pfam" id="PF00653">
    <property type="entry name" value="BIR"/>
    <property type="match status" value="1"/>
</dbReference>
<reference evidence="3 4" key="1">
    <citation type="journal article" date="2023" name="BMC Biol.">
        <title>The compact genome of the sponge Oopsacas minuta (Hexactinellida) is lacking key metazoan core genes.</title>
        <authorList>
            <person name="Santini S."/>
            <person name="Schenkelaars Q."/>
            <person name="Jourda C."/>
            <person name="Duchesne M."/>
            <person name="Belahbib H."/>
            <person name="Rocher C."/>
            <person name="Selva M."/>
            <person name="Riesgo A."/>
            <person name="Vervoort M."/>
            <person name="Leys S.P."/>
            <person name="Kodjabachian L."/>
            <person name="Le Bivic A."/>
            <person name="Borchiellini C."/>
            <person name="Claverie J.M."/>
            <person name="Renard E."/>
        </authorList>
    </citation>
    <scope>NUCLEOTIDE SEQUENCE [LARGE SCALE GENOMIC DNA]</scope>
    <source>
        <strain evidence="3">SPO-2</strain>
    </source>
</reference>
<dbReference type="AlphaFoldDB" id="A0AAV7JIX3"/>
<evidence type="ECO:0000256" key="1">
    <source>
        <dbReference type="ARBA" id="ARBA00022723"/>
    </source>
</evidence>
<keyword evidence="4" id="KW-1185">Reference proteome</keyword>
<dbReference type="PROSITE" id="PS50143">
    <property type="entry name" value="BIR_REPEAT_2"/>
    <property type="match status" value="1"/>
</dbReference>
<evidence type="ECO:0000256" key="2">
    <source>
        <dbReference type="ARBA" id="ARBA00022833"/>
    </source>
</evidence>
<protein>
    <submittedName>
        <fullName evidence="3">Uncharacterized protein</fullName>
    </submittedName>
</protein>
<name>A0AAV7JIX3_9METZ</name>
<sequence length="159" mass="18291">MDDDDFLTQLIFSFDSSLKARKKTFSNRKLPFKSPTVDALLDAGFFYLKEDSVQCWACAIVLDGWEPDDDPLEEHKKHSPDCPSFNLSSRNNPTLEEYLEIRLARFKSDILKNYFPYAQHKLLSRLQGVTDEVLGVSEKIKKEKKGSLRTSSRLNSSNH</sequence>
<comment type="caution">
    <text evidence="3">The sequence shown here is derived from an EMBL/GenBank/DDBJ whole genome shotgun (WGS) entry which is preliminary data.</text>
</comment>
<dbReference type="CDD" id="cd00022">
    <property type="entry name" value="BIR"/>
    <property type="match status" value="1"/>
</dbReference>
<dbReference type="Gene3D" id="1.10.1170.10">
    <property type="entry name" value="Inhibitor Of Apoptosis Protein (2mihbC-IAP-1), Chain A"/>
    <property type="match status" value="1"/>
</dbReference>
<dbReference type="InterPro" id="IPR051190">
    <property type="entry name" value="Baculoviral_IAP"/>
</dbReference>
<dbReference type="GO" id="GO:0046872">
    <property type="term" value="F:metal ion binding"/>
    <property type="evidence" value="ECO:0007669"/>
    <property type="project" value="UniProtKB-KW"/>
</dbReference>
<keyword evidence="1" id="KW-0479">Metal-binding</keyword>
<dbReference type="PANTHER" id="PTHR46771">
    <property type="entry name" value="DETERIN"/>
    <property type="match status" value="1"/>
</dbReference>
<accession>A0AAV7JIX3</accession>
<gene>
    <name evidence="3" type="ORF">LOD99_7894</name>
</gene>
<evidence type="ECO:0000313" key="3">
    <source>
        <dbReference type="EMBL" id="KAI6648667.1"/>
    </source>
</evidence>
<proteinExistence type="predicted"/>
<dbReference type="InterPro" id="IPR001370">
    <property type="entry name" value="BIR_rpt"/>
</dbReference>
<organism evidence="3 4">
    <name type="scientific">Oopsacas minuta</name>
    <dbReference type="NCBI Taxonomy" id="111878"/>
    <lineage>
        <taxon>Eukaryota</taxon>
        <taxon>Metazoa</taxon>
        <taxon>Porifera</taxon>
        <taxon>Hexactinellida</taxon>
        <taxon>Hexasterophora</taxon>
        <taxon>Lyssacinosida</taxon>
        <taxon>Leucopsacidae</taxon>
        <taxon>Oopsacas</taxon>
    </lineage>
</organism>